<dbReference type="PROSITE" id="PS51674">
    <property type="entry name" value="4FE4S_WBL"/>
    <property type="match status" value="1"/>
</dbReference>
<reference evidence="7 8" key="1">
    <citation type="submission" date="2019-10" db="EMBL/GenBank/DDBJ databases">
        <title>Genomic analysis of Raineyella sp. CBA3103.</title>
        <authorList>
            <person name="Roh S.W."/>
        </authorList>
    </citation>
    <scope>NUCLEOTIDE SEQUENCE [LARGE SCALE GENOMIC DNA]</scope>
    <source>
        <strain evidence="7 8">CBA3103</strain>
    </source>
</reference>
<evidence type="ECO:0000259" key="6">
    <source>
        <dbReference type="PROSITE" id="PS51674"/>
    </source>
</evidence>
<keyword evidence="3" id="KW-0731">Sigma factor</keyword>
<evidence type="ECO:0000313" key="7">
    <source>
        <dbReference type="EMBL" id="QGF22924.1"/>
    </source>
</evidence>
<feature type="region of interest" description="Disordered" evidence="5">
    <location>
        <begin position="148"/>
        <end position="175"/>
    </location>
</feature>
<name>A0A5Q2FBX6_9ACTN</name>
<evidence type="ECO:0000256" key="2">
    <source>
        <dbReference type="ARBA" id="ARBA00023015"/>
    </source>
</evidence>
<protein>
    <submittedName>
        <fullName evidence="7">HTH domain-containing protein</fullName>
    </submittedName>
</protein>
<dbReference type="Pfam" id="PF08281">
    <property type="entry name" value="Sigma70_r4_2"/>
    <property type="match status" value="1"/>
</dbReference>
<organism evidence="7 8">
    <name type="scientific">Raineyella fluvialis</name>
    <dbReference type="NCBI Taxonomy" id="2662261"/>
    <lineage>
        <taxon>Bacteria</taxon>
        <taxon>Bacillati</taxon>
        <taxon>Actinomycetota</taxon>
        <taxon>Actinomycetes</taxon>
        <taxon>Propionibacteriales</taxon>
        <taxon>Propionibacteriaceae</taxon>
        <taxon>Raineyella</taxon>
    </lineage>
</organism>
<evidence type="ECO:0000313" key="8">
    <source>
        <dbReference type="Proteomes" id="UP000386847"/>
    </source>
</evidence>
<evidence type="ECO:0000256" key="3">
    <source>
        <dbReference type="ARBA" id="ARBA00023082"/>
    </source>
</evidence>
<accession>A0A5Q2FBX6</accession>
<evidence type="ECO:0000256" key="1">
    <source>
        <dbReference type="ARBA" id="ARBA00010641"/>
    </source>
</evidence>
<dbReference type="InterPro" id="IPR013249">
    <property type="entry name" value="RNA_pol_sigma70_r4_t2"/>
</dbReference>
<dbReference type="InterPro" id="IPR034768">
    <property type="entry name" value="4FE4S_WBL"/>
</dbReference>
<dbReference type="GO" id="GO:0003677">
    <property type="term" value="F:DNA binding"/>
    <property type="evidence" value="ECO:0007669"/>
    <property type="project" value="InterPro"/>
</dbReference>
<dbReference type="GO" id="GO:0016987">
    <property type="term" value="F:sigma factor activity"/>
    <property type="evidence" value="ECO:0007669"/>
    <property type="project" value="UniProtKB-KW"/>
</dbReference>
<keyword evidence="4" id="KW-0804">Transcription</keyword>
<dbReference type="AlphaFoldDB" id="A0A5Q2FBX6"/>
<dbReference type="KEGG" id="rain:Rai3103_03745"/>
<comment type="similarity">
    <text evidence="1">Belongs to the sigma-70 factor family. ECF subfamily.</text>
</comment>
<sequence length="188" mass="20503">MTVSVSVTEAGCAEHPELYQHPLLEDDPGRSATAEQRRQRTAMTRRASAICGGCGEMPECLYRAVVEYDVSGFVAGTTEHQRRRMRTLLELTVGPDDLDSLTGVSASPHQVNHAEIVRLRAQNPHMSLDTIAQRLGCSLSTVKRHLRRARAEAAGVPERPRDDTSPEPPSPDEVLSARAQVVESVLAA</sequence>
<dbReference type="SUPFAM" id="SSF88659">
    <property type="entry name" value="Sigma3 and sigma4 domains of RNA polymerase sigma factors"/>
    <property type="match status" value="1"/>
</dbReference>
<dbReference type="EMBL" id="CP045725">
    <property type="protein sequence ID" value="QGF22924.1"/>
    <property type="molecule type" value="Genomic_DNA"/>
</dbReference>
<feature type="domain" description="4Fe-4S Wbl-type" evidence="6">
    <location>
        <begin position="11"/>
        <end position="84"/>
    </location>
</feature>
<dbReference type="InterPro" id="IPR036388">
    <property type="entry name" value="WH-like_DNA-bd_sf"/>
</dbReference>
<gene>
    <name evidence="7" type="ORF">Rai3103_03745</name>
</gene>
<dbReference type="GO" id="GO:0006352">
    <property type="term" value="P:DNA-templated transcription initiation"/>
    <property type="evidence" value="ECO:0007669"/>
    <property type="project" value="InterPro"/>
</dbReference>
<dbReference type="Proteomes" id="UP000386847">
    <property type="component" value="Chromosome"/>
</dbReference>
<evidence type="ECO:0000256" key="4">
    <source>
        <dbReference type="ARBA" id="ARBA00023163"/>
    </source>
</evidence>
<dbReference type="Gene3D" id="1.10.10.10">
    <property type="entry name" value="Winged helix-like DNA-binding domain superfamily/Winged helix DNA-binding domain"/>
    <property type="match status" value="1"/>
</dbReference>
<dbReference type="Pfam" id="PF02467">
    <property type="entry name" value="Whib"/>
    <property type="match status" value="1"/>
</dbReference>
<keyword evidence="8" id="KW-1185">Reference proteome</keyword>
<keyword evidence="2" id="KW-0805">Transcription regulation</keyword>
<dbReference type="InterPro" id="IPR013324">
    <property type="entry name" value="RNA_pol_sigma_r3/r4-like"/>
</dbReference>
<proteinExistence type="inferred from homology"/>
<evidence type="ECO:0000256" key="5">
    <source>
        <dbReference type="SAM" id="MobiDB-lite"/>
    </source>
</evidence>